<dbReference type="EMBL" id="VTPC01091307">
    <property type="protein sequence ID" value="KAF2878685.1"/>
    <property type="molecule type" value="Genomic_DNA"/>
</dbReference>
<reference evidence="2" key="1">
    <citation type="submission" date="2019-08" db="EMBL/GenBank/DDBJ databases">
        <title>The genome of the North American firefly Photinus pyralis.</title>
        <authorList>
            <consortium name="Photinus pyralis genome working group"/>
            <person name="Fallon T.R."/>
            <person name="Sander Lower S.E."/>
            <person name="Weng J.-K."/>
        </authorList>
    </citation>
    <scope>NUCLEOTIDE SEQUENCE</scope>
    <source>
        <strain evidence="2">TRF0915ILg1</strain>
        <tissue evidence="2">Whole body</tissue>
    </source>
</reference>
<evidence type="ECO:0000256" key="1">
    <source>
        <dbReference type="SAM" id="MobiDB-lite"/>
    </source>
</evidence>
<feature type="compositionally biased region" description="Basic and acidic residues" evidence="1">
    <location>
        <begin position="217"/>
        <end position="231"/>
    </location>
</feature>
<evidence type="ECO:0000313" key="3">
    <source>
        <dbReference type="Proteomes" id="UP000801492"/>
    </source>
</evidence>
<evidence type="ECO:0000313" key="2">
    <source>
        <dbReference type="EMBL" id="KAF2878685.1"/>
    </source>
</evidence>
<proteinExistence type="predicted"/>
<dbReference type="Proteomes" id="UP000801492">
    <property type="component" value="Unassembled WGS sequence"/>
</dbReference>
<name>A0A8K0FVM2_IGNLU</name>
<sequence length="231" mass="26292">METSQPSKYGDDSGIGLQGTHTTTQQDQAIGTVLVHDGRMVVWERSEQFVRPRWVGTSLGGYRTTFYLLISPPPKAQKNNFTPTRKSFSAKKEYRSDNFVWSPADIIEKCLGKDQDLSTVQVQDISALPIIIYEKFVNIVAQEKINYFHDRTLVKTIESNDENVCFLYKNWKCFRESNKSSIDAASAETPEVVSFSDEHNLPMEQISESLEQTNDGKINDKGKPKMPKKEE</sequence>
<feature type="compositionally biased region" description="Polar residues" evidence="1">
    <location>
        <begin position="206"/>
        <end position="216"/>
    </location>
</feature>
<gene>
    <name evidence="2" type="ORF">ILUMI_27493</name>
</gene>
<accession>A0A8K0FVM2</accession>
<feature type="region of interest" description="Disordered" evidence="1">
    <location>
        <begin position="1"/>
        <end position="20"/>
    </location>
</feature>
<protein>
    <submittedName>
        <fullName evidence="2">Uncharacterized protein</fullName>
    </submittedName>
</protein>
<dbReference type="AlphaFoldDB" id="A0A8K0FVM2"/>
<organism evidence="2 3">
    <name type="scientific">Ignelater luminosus</name>
    <name type="common">Cucubano</name>
    <name type="synonym">Pyrophorus luminosus</name>
    <dbReference type="NCBI Taxonomy" id="2038154"/>
    <lineage>
        <taxon>Eukaryota</taxon>
        <taxon>Metazoa</taxon>
        <taxon>Ecdysozoa</taxon>
        <taxon>Arthropoda</taxon>
        <taxon>Hexapoda</taxon>
        <taxon>Insecta</taxon>
        <taxon>Pterygota</taxon>
        <taxon>Neoptera</taxon>
        <taxon>Endopterygota</taxon>
        <taxon>Coleoptera</taxon>
        <taxon>Polyphaga</taxon>
        <taxon>Elateriformia</taxon>
        <taxon>Elateroidea</taxon>
        <taxon>Elateridae</taxon>
        <taxon>Agrypninae</taxon>
        <taxon>Pyrophorini</taxon>
        <taxon>Ignelater</taxon>
    </lineage>
</organism>
<comment type="caution">
    <text evidence="2">The sequence shown here is derived from an EMBL/GenBank/DDBJ whole genome shotgun (WGS) entry which is preliminary data.</text>
</comment>
<feature type="region of interest" description="Disordered" evidence="1">
    <location>
        <begin position="203"/>
        <end position="231"/>
    </location>
</feature>
<keyword evidence="3" id="KW-1185">Reference proteome</keyword>